<evidence type="ECO:0000256" key="1">
    <source>
        <dbReference type="ARBA" id="ARBA00004651"/>
    </source>
</evidence>
<comment type="subcellular location">
    <subcellularLocation>
        <location evidence="1">Cell membrane</location>
        <topology evidence="1">Multi-pass membrane protein</topology>
    </subcellularLocation>
</comment>
<dbReference type="InterPro" id="IPR003663">
    <property type="entry name" value="Sugar/inositol_transpt"/>
</dbReference>
<feature type="region of interest" description="Disordered" evidence="10">
    <location>
        <begin position="1"/>
        <end position="33"/>
    </location>
</feature>
<dbReference type="AlphaFoldDB" id="A0A561V804"/>
<name>A0A561V804_9PSEU</name>
<feature type="transmembrane region" description="Helical" evidence="11">
    <location>
        <begin position="208"/>
        <end position="227"/>
    </location>
</feature>
<dbReference type="Proteomes" id="UP000316184">
    <property type="component" value="Unassembled WGS sequence"/>
</dbReference>
<dbReference type="InterPro" id="IPR005829">
    <property type="entry name" value="Sugar_transporter_CS"/>
</dbReference>
<evidence type="ECO:0000313" key="13">
    <source>
        <dbReference type="EMBL" id="TWG07738.1"/>
    </source>
</evidence>
<dbReference type="Gene3D" id="1.20.1250.20">
    <property type="entry name" value="MFS general substrate transporter like domains"/>
    <property type="match status" value="1"/>
</dbReference>
<dbReference type="InterPro" id="IPR005828">
    <property type="entry name" value="MFS_sugar_transport-like"/>
</dbReference>
<dbReference type="PROSITE" id="PS50850">
    <property type="entry name" value="MFS"/>
    <property type="match status" value="1"/>
</dbReference>
<dbReference type="PANTHER" id="PTHR48020:SF12">
    <property type="entry name" value="PROTON MYO-INOSITOL COTRANSPORTER"/>
    <property type="match status" value="1"/>
</dbReference>
<proteinExistence type="inferred from homology"/>
<dbReference type="NCBIfam" id="TIGR00879">
    <property type="entry name" value="SP"/>
    <property type="match status" value="1"/>
</dbReference>
<feature type="transmembrane region" description="Helical" evidence="11">
    <location>
        <begin position="363"/>
        <end position="382"/>
    </location>
</feature>
<keyword evidence="4" id="KW-1003">Cell membrane</keyword>
<comment type="caution">
    <text evidence="13">The sequence shown here is derived from an EMBL/GenBank/DDBJ whole genome shotgun (WGS) entry which is preliminary data.</text>
</comment>
<dbReference type="InterPro" id="IPR020846">
    <property type="entry name" value="MFS_dom"/>
</dbReference>
<evidence type="ECO:0000313" key="14">
    <source>
        <dbReference type="Proteomes" id="UP000316184"/>
    </source>
</evidence>
<reference evidence="13 14" key="1">
    <citation type="submission" date="2019-06" db="EMBL/GenBank/DDBJ databases">
        <title>Sequencing the genomes of 1000 actinobacteria strains.</title>
        <authorList>
            <person name="Klenk H.-P."/>
        </authorList>
    </citation>
    <scope>NUCLEOTIDE SEQUENCE [LARGE SCALE GENOMIC DNA]</scope>
    <source>
        <strain evidence="13 14">DSM 46699</strain>
    </source>
</reference>
<organism evidence="13 14">
    <name type="scientific">Saccharopolyspora dendranthemae</name>
    <dbReference type="NCBI Taxonomy" id="1181886"/>
    <lineage>
        <taxon>Bacteria</taxon>
        <taxon>Bacillati</taxon>
        <taxon>Actinomycetota</taxon>
        <taxon>Actinomycetes</taxon>
        <taxon>Pseudonocardiales</taxon>
        <taxon>Pseudonocardiaceae</taxon>
        <taxon>Saccharopolyspora</taxon>
    </lineage>
</organism>
<dbReference type="RefSeq" id="WP_145736020.1">
    <property type="nucleotide sequence ID" value="NZ_VIWX01000001.1"/>
</dbReference>
<feature type="transmembrane region" description="Helical" evidence="11">
    <location>
        <begin position="41"/>
        <end position="58"/>
    </location>
</feature>
<evidence type="ECO:0000259" key="12">
    <source>
        <dbReference type="PROSITE" id="PS50850"/>
    </source>
</evidence>
<dbReference type="OrthoDB" id="4008739at2"/>
<feature type="transmembrane region" description="Helical" evidence="11">
    <location>
        <begin position="388"/>
        <end position="412"/>
    </location>
</feature>
<feature type="transmembrane region" description="Helical" evidence="11">
    <location>
        <begin position="122"/>
        <end position="140"/>
    </location>
</feature>
<evidence type="ECO:0000256" key="6">
    <source>
        <dbReference type="ARBA" id="ARBA00022692"/>
    </source>
</evidence>
<accession>A0A561V804</accession>
<keyword evidence="5" id="KW-0762">Sugar transport</keyword>
<keyword evidence="7 11" id="KW-1133">Transmembrane helix</keyword>
<dbReference type="PROSITE" id="PS00217">
    <property type="entry name" value="SUGAR_TRANSPORT_2"/>
    <property type="match status" value="1"/>
</dbReference>
<dbReference type="InterPro" id="IPR050814">
    <property type="entry name" value="Myo-inositol_Transporter"/>
</dbReference>
<feature type="transmembrane region" description="Helical" evidence="11">
    <location>
        <begin position="292"/>
        <end position="316"/>
    </location>
</feature>
<evidence type="ECO:0000256" key="9">
    <source>
        <dbReference type="RuleBase" id="RU003346"/>
    </source>
</evidence>
<sequence>MSGPRSEDSTRADFGGEPELSAEERKLRGVPSQTPDDPIRNVYYVAFVAALGGLLYGYDTGVISGTLIQIAQDFGITESYDLFGATFSGHTIQETITASILVGAVIGALGAGWFAMRFGRRATIITVAVIFAVGVVLAGMSPEPLTLIGSRLLLGLAVGGCTQTIPTYIAELSPPERRGGFVTFFNVAIGLGILSAALVNVVFKDAGWHWKIVVAVVPAVLLIIGMLRAPESPRWLVNNDHVSAARMVLRWVRPDGKAADDEVGEIRHVLRRENEAEGGPWSALGEAWLRPALIAGLAVAVFTQITGLEMMIYYTPVILSMVGFSSDFSLWANVGVGVVYVVMTVVGKLVVDRLGRRRLMLTMLPGSAISIALFGLVFLVSGDQPNPWLALVLLLAFMFFQAGGIQVVGWLLGSEIYPLRIRPAATGLHAASLWGANLLVTATALSLVNALSLGGAMLVYAALNVIALVVIYFRVPETKGRSLETIEQSLKRGTFLPEPSQSGS</sequence>
<feature type="transmembrane region" description="Helical" evidence="11">
    <location>
        <begin position="328"/>
        <end position="351"/>
    </location>
</feature>
<dbReference type="FunFam" id="1.20.1250.20:FF:000218">
    <property type="entry name" value="facilitated trehalose transporter Tret1"/>
    <property type="match status" value="1"/>
</dbReference>
<evidence type="ECO:0000256" key="8">
    <source>
        <dbReference type="ARBA" id="ARBA00023136"/>
    </source>
</evidence>
<keyword evidence="14" id="KW-1185">Reference proteome</keyword>
<dbReference type="GO" id="GO:0022857">
    <property type="term" value="F:transmembrane transporter activity"/>
    <property type="evidence" value="ECO:0007669"/>
    <property type="project" value="InterPro"/>
</dbReference>
<dbReference type="PRINTS" id="PR00171">
    <property type="entry name" value="SUGRTRNSPORT"/>
</dbReference>
<evidence type="ECO:0000256" key="2">
    <source>
        <dbReference type="ARBA" id="ARBA00010992"/>
    </source>
</evidence>
<feature type="transmembrane region" description="Helical" evidence="11">
    <location>
        <begin position="451"/>
        <end position="473"/>
    </location>
</feature>
<keyword evidence="6 11" id="KW-0812">Transmembrane</keyword>
<feature type="transmembrane region" description="Helical" evidence="11">
    <location>
        <begin position="181"/>
        <end position="202"/>
    </location>
</feature>
<feature type="transmembrane region" description="Helical" evidence="11">
    <location>
        <begin position="96"/>
        <end position="115"/>
    </location>
</feature>
<feature type="transmembrane region" description="Helical" evidence="11">
    <location>
        <begin position="152"/>
        <end position="169"/>
    </location>
</feature>
<evidence type="ECO:0000256" key="10">
    <source>
        <dbReference type="SAM" id="MobiDB-lite"/>
    </source>
</evidence>
<dbReference type="InterPro" id="IPR036259">
    <property type="entry name" value="MFS_trans_sf"/>
</dbReference>
<evidence type="ECO:0000256" key="7">
    <source>
        <dbReference type="ARBA" id="ARBA00022989"/>
    </source>
</evidence>
<evidence type="ECO:0000256" key="4">
    <source>
        <dbReference type="ARBA" id="ARBA00022475"/>
    </source>
</evidence>
<feature type="transmembrane region" description="Helical" evidence="11">
    <location>
        <begin position="424"/>
        <end position="445"/>
    </location>
</feature>
<keyword evidence="3 9" id="KW-0813">Transport</keyword>
<keyword evidence="8 11" id="KW-0472">Membrane</keyword>
<feature type="domain" description="Major facilitator superfamily (MFS) profile" evidence="12">
    <location>
        <begin position="45"/>
        <end position="479"/>
    </location>
</feature>
<protein>
    <submittedName>
        <fullName evidence="13">Sugar porter (SP) family MFS transporter</fullName>
    </submittedName>
</protein>
<gene>
    <name evidence="13" type="ORF">FHU35_11356</name>
</gene>
<comment type="similarity">
    <text evidence="2 9">Belongs to the major facilitator superfamily. Sugar transporter (TC 2.A.1.1) family.</text>
</comment>
<evidence type="ECO:0000256" key="5">
    <source>
        <dbReference type="ARBA" id="ARBA00022597"/>
    </source>
</evidence>
<dbReference type="EMBL" id="VIWX01000001">
    <property type="protein sequence ID" value="TWG07738.1"/>
    <property type="molecule type" value="Genomic_DNA"/>
</dbReference>
<evidence type="ECO:0000256" key="3">
    <source>
        <dbReference type="ARBA" id="ARBA00022448"/>
    </source>
</evidence>
<evidence type="ECO:0000256" key="11">
    <source>
        <dbReference type="SAM" id="Phobius"/>
    </source>
</evidence>
<feature type="compositionally biased region" description="Basic and acidic residues" evidence="10">
    <location>
        <begin position="1"/>
        <end position="11"/>
    </location>
</feature>
<dbReference type="PANTHER" id="PTHR48020">
    <property type="entry name" value="PROTON MYO-INOSITOL COTRANSPORTER"/>
    <property type="match status" value="1"/>
</dbReference>
<dbReference type="SUPFAM" id="SSF103473">
    <property type="entry name" value="MFS general substrate transporter"/>
    <property type="match status" value="1"/>
</dbReference>
<dbReference type="GO" id="GO:0005886">
    <property type="term" value="C:plasma membrane"/>
    <property type="evidence" value="ECO:0007669"/>
    <property type="project" value="UniProtKB-SubCell"/>
</dbReference>
<dbReference type="Pfam" id="PF00083">
    <property type="entry name" value="Sugar_tr"/>
    <property type="match status" value="1"/>
</dbReference>